<proteinExistence type="inferred from homology"/>
<dbReference type="Pfam" id="PF02515">
    <property type="entry name" value="CoA_transf_3"/>
    <property type="match status" value="1"/>
</dbReference>
<dbReference type="EMBL" id="KB867639">
    <property type="protein sequence ID" value="EOD12795.1"/>
    <property type="molecule type" value="Genomic_DNA"/>
</dbReference>
<dbReference type="InterPro" id="IPR003673">
    <property type="entry name" value="CoA-Trfase_fam_III"/>
</dbReference>
<gene>
    <name evidence="3" type="ORF">EMIHUDRAFT_257017</name>
</gene>
<evidence type="ECO:0000256" key="1">
    <source>
        <dbReference type="ARBA" id="ARBA00008383"/>
    </source>
</evidence>
<reference evidence="3" key="1">
    <citation type="submission" date="2012-07" db="EMBL/GenBank/DDBJ databases">
        <title>Genome variability drives Emilianias global distribution.</title>
        <authorList>
            <consortium name="DOE Joint Genome Institute"/>
            <person name="Read B."/>
            <person name="Kegel J."/>
            <person name="Klute M."/>
            <person name="Kuo A."/>
            <person name="Lefebvre S.C."/>
            <person name="Maumus F."/>
            <person name="Mayer C."/>
            <person name="Miller J."/>
            <person name="Allen A."/>
            <person name="Bidle K."/>
            <person name="Borodovsky M."/>
            <person name="Bowler C."/>
            <person name="Brownlee C."/>
            <person name="Claverie J.-M."/>
            <person name="Cock M."/>
            <person name="De Vargas C."/>
            <person name="Elias M."/>
            <person name="Frickenhaus S."/>
            <person name="Gladyshev V.N."/>
            <person name="Gonzalez K."/>
            <person name="Guda C."/>
            <person name="Hadaegh A."/>
            <person name="Herman E."/>
            <person name="Iglesias-Rodriguez D."/>
            <person name="Jones B."/>
            <person name="Lawson T."/>
            <person name="Leese F."/>
            <person name="Lin Y.-C."/>
            <person name="Lindquist E."/>
            <person name="Lobanov A."/>
            <person name="Lucas S."/>
            <person name="Malik S.-H.B."/>
            <person name="Marsh M.E."/>
            <person name="Mock T."/>
            <person name="Monier A."/>
            <person name="Moreau H."/>
            <person name="Mueller-Roeber B."/>
            <person name="Napier J."/>
            <person name="Ogata H."/>
            <person name="Parker M."/>
            <person name="Probert I."/>
            <person name="Quesneville H."/>
            <person name="Raines C."/>
            <person name="Rensing S."/>
            <person name="Riano-Pachon D.M."/>
            <person name="Richier S."/>
            <person name="Rokitta S."/>
            <person name="Salamov A."/>
            <person name="Sarno A.F."/>
            <person name="Schmutz J."/>
            <person name="Schroeder D."/>
            <person name="Shiraiwa Y."/>
            <person name="Soanes D.M."/>
            <person name="Valentin K."/>
            <person name="Van Der Giezen M."/>
            <person name="Van Der Peer Y."/>
            <person name="Vardi A."/>
            <person name="Verret F."/>
            <person name="Von Dassow P."/>
            <person name="Wheeler G."/>
            <person name="Williams B."/>
            <person name="Wilson W."/>
            <person name="Wolfe G."/>
            <person name="Wurch L.L."/>
            <person name="Young J."/>
            <person name="Dacks J.B."/>
            <person name="Delwiche C.F."/>
            <person name="Dyhrman S."/>
            <person name="Glockner G."/>
            <person name="John U."/>
            <person name="Richards T."/>
            <person name="Worden A.Z."/>
            <person name="Zhang X."/>
            <person name="Grigoriev I.V."/>
        </authorList>
    </citation>
    <scope>NUCLEOTIDE SEQUENCE</scope>
    <source>
        <strain evidence="3">CCMP1516</strain>
    </source>
</reference>
<dbReference type="KEGG" id="ehx:EMIHUDRAFT_257017"/>
<sequence length="186" mass="19659">MEGNQGGPRAMASTFSSSSSDGDSRTAPLDGLRVVEIGSFLACPLTARHLLDLGASVTAVVRPESARGQRAELAWRPETTRALRSGKDVVTLDLKSPAGQEALDELFVAADAVVVGFAPAVCRRLRLTAERVHEVNPRAVLAHLPGFATGDAERSKIEAWEASILAEAGVFRDMGINRQLAGKLAS</sequence>
<feature type="region of interest" description="Disordered" evidence="2">
    <location>
        <begin position="1"/>
        <end position="26"/>
    </location>
</feature>
<protein>
    <recommendedName>
        <fullName evidence="4">CoA transferase</fullName>
    </recommendedName>
</protein>
<name>R1DE21_EMIHU</name>
<feature type="non-terminal residue" evidence="3">
    <location>
        <position position="186"/>
    </location>
</feature>
<dbReference type="PANTHER" id="PTHR48228:SF5">
    <property type="entry name" value="ALPHA-METHYLACYL-COA RACEMASE"/>
    <property type="match status" value="1"/>
</dbReference>
<organism evidence="3">
    <name type="scientific">Emiliania huxleyi</name>
    <name type="common">Coccolithophore</name>
    <name type="synonym">Pontosphaera huxleyi</name>
    <dbReference type="NCBI Taxonomy" id="2903"/>
    <lineage>
        <taxon>Eukaryota</taxon>
        <taxon>Haptista</taxon>
        <taxon>Haptophyta</taxon>
        <taxon>Prymnesiophyceae</taxon>
        <taxon>Isochrysidales</taxon>
        <taxon>Noelaerhabdaceae</taxon>
        <taxon>Emiliania</taxon>
    </lineage>
</organism>
<evidence type="ECO:0000313" key="3">
    <source>
        <dbReference type="EMBL" id="EOD12795.1"/>
    </source>
</evidence>
<dbReference type="GeneID" id="17258946"/>
<evidence type="ECO:0008006" key="4">
    <source>
        <dbReference type="Google" id="ProtNLM"/>
    </source>
</evidence>
<dbReference type="GO" id="GO:0003824">
    <property type="term" value="F:catalytic activity"/>
    <property type="evidence" value="ECO:0007669"/>
    <property type="project" value="InterPro"/>
</dbReference>
<dbReference type="HOGENOM" id="CLU_1464977_0_0_1"/>
<dbReference type="AlphaFoldDB" id="R1DE21"/>
<dbReference type="InterPro" id="IPR050509">
    <property type="entry name" value="CoA-transferase_III"/>
</dbReference>
<dbReference type="RefSeq" id="XP_005765224.1">
    <property type="nucleotide sequence ID" value="XM_005765167.1"/>
</dbReference>
<dbReference type="PANTHER" id="PTHR48228">
    <property type="entry name" value="SUCCINYL-COA--D-CITRAMALATE COA-TRANSFERASE"/>
    <property type="match status" value="1"/>
</dbReference>
<dbReference type="Gene3D" id="3.40.50.10540">
    <property type="entry name" value="Crotonobetainyl-coa:carnitine coa-transferase, domain 1"/>
    <property type="match status" value="1"/>
</dbReference>
<dbReference type="InterPro" id="IPR023606">
    <property type="entry name" value="CoA-Trfase_III_dom_1_sf"/>
</dbReference>
<dbReference type="SUPFAM" id="SSF89796">
    <property type="entry name" value="CoA-transferase family III (CaiB/BaiF)"/>
    <property type="match status" value="1"/>
</dbReference>
<evidence type="ECO:0000256" key="2">
    <source>
        <dbReference type="SAM" id="MobiDB-lite"/>
    </source>
</evidence>
<comment type="similarity">
    <text evidence="1">Belongs to the CoA-transferase III family.</text>
</comment>
<accession>R1DE21</accession>